<sequence>MTHDPDTVTAFLGDTQLAAGSRESVTRTLEDRYPADLGAILVFDDRSGRLTDLDYWDAAKAAPAPSAGRPRLGVKAREVTLLPRHWDWLAAQPGGASAALRRLVEAASRGEPDAKQRRDAAYHFMSHVCGDRPGYEAALRALYRDDDAGFAASIAEWPADIRAHIARLLQGG</sequence>
<name>A0A1Y5PYE7_9SPHN</name>
<dbReference type="InterPro" id="IPR018715">
    <property type="entry name" value="DUF2239"/>
</dbReference>
<organism evidence="1">
    <name type="scientific">uncultured Sphingopyxis sp</name>
    <dbReference type="NCBI Taxonomy" id="310581"/>
    <lineage>
        <taxon>Bacteria</taxon>
        <taxon>Pseudomonadati</taxon>
        <taxon>Pseudomonadota</taxon>
        <taxon>Alphaproteobacteria</taxon>
        <taxon>Sphingomonadales</taxon>
        <taxon>Sphingomonadaceae</taxon>
        <taxon>Sphingopyxis</taxon>
        <taxon>environmental samples</taxon>
    </lineage>
</organism>
<dbReference type="RefSeq" id="WP_295319690.1">
    <property type="nucleotide sequence ID" value="NZ_LT598653.1"/>
</dbReference>
<dbReference type="EMBL" id="LT598653">
    <property type="protein sequence ID" value="SBV33595.1"/>
    <property type="molecule type" value="Genomic_DNA"/>
</dbReference>
<evidence type="ECO:0000313" key="1">
    <source>
        <dbReference type="EMBL" id="SBV33595.1"/>
    </source>
</evidence>
<reference evidence="1" key="1">
    <citation type="submission" date="2016-03" db="EMBL/GenBank/DDBJ databases">
        <authorList>
            <person name="Ploux O."/>
        </authorList>
    </citation>
    <scope>NUCLEOTIDE SEQUENCE</scope>
    <source>
        <strain evidence="1">UC10</strain>
    </source>
</reference>
<evidence type="ECO:0008006" key="2">
    <source>
        <dbReference type="Google" id="ProtNLM"/>
    </source>
</evidence>
<dbReference type="AlphaFoldDB" id="A0A1Y5PYE7"/>
<dbReference type="KEGG" id="sphu:SPPYR_2475"/>
<proteinExistence type="predicted"/>
<accession>A0A1Y5PYE7</accession>
<gene>
    <name evidence="1" type="ORF">SPPYR_2475</name>
</gene>
<protein>
    <recommendedName>
        <fullName evidence="2">DUF2239 domain-containing protein</fullName>
    </recommendedName>
</protein>
<dbReference type="Pfam" id="PF09998">
    <property type="entry name" value="DUF2239"/>
    <property type="match status" value="1"/>
</dbReference>